<keyword evidence="1" id="KW-0812">Transmembrane</keyword>
<feature type="transmembrane region" description="Helical" evidence="1">
    <location>
        <begin position="338"/>
        <end position="356"/>
    </location>
</feature>
<dbReference type="NCBIfam" id="NF033912">
    <property type="entry name" value="msc"/>
    <property type="match status" value="1"/>
</dbReference>
<feature type="transmembrane region" description="Helical" evidence="1">
    <location>
        <begin position="172"/>
        <end position="190"/>
    </location>
</feature>
<feature type="transmembrane region" description="Helical" evidence="1">
    <location>
        <begin position="269"/>
        <end position="290"/>
    </location>
</feature>
<keyword evidence="1" id="KW-0472">Membrane</keyword>
<organism evidence="2 3">
    <name type="scientific">Filobacillus milosensis</name>
    <dbReference type="NCBI Taxonomy" id="94137"/>
    <lineage>
        <taxon>Bacteria</taxon>
        <taxon>Bacillati</taxon>
        <taxon>Bacillota</taxon>
        <taxon>Bacilli</taxon>
        <taxon>Bacillales</taxon>
        <taxon>Bacillaceae</taxon>
        <taxon>Filobacillus</taxon>
    </lineage>
</organism>
<dbReference type="AlphaFoldDB" id="A0A4Y8IBW8"/>
<feature type="transmembrane region" description="Helical" evidence="1">
    <location>
        <begin position="71"/>
        <end position="92"/>
    </location>
</feature>
<dbReference type="PANTHER" id="PTHR30221:SF1">
    <property type="entry name" value="SMALL-CONDUCTANCE MECHANOSENSITIVE CHANNEL"/>
    <property type="match status" value="1"/>
</dbReference>
<gene>
    <name evidence="2" type="ORF">E3U55_16005</name>
</gene>
<accession>A0A4Y8IBW8</accession>
<sequence>MSDLGSSFERMLSDLIQAIPNVIAALLLLLLAWIVAVIVKNVVQKGFVKLGAHKGLGKTSFVRDEKHGESILHSIGKIFYFLVFILFIPAILDALSMDSVSEPITNMMDKLLGFIPNIIAAAIILTIGIFIAKLIKDLFEKFFKSLNLDKWFNKVSPSNTGGTEAQSTLSNVLANIIFIIILIPVITIALEALNIDTISEPIQDVLNDVLMMIPNIFVAIILVIVGYYLAKLLGNLLTSLLEGTGINKIYSSFGVEDETKNPPFDLAKALGTITKILIILFFTVEALNVLELEVLNTIGNALISYLPFLLSALLILGAGLYLANLLNNWIRKYTNSPLSAEIVKYVVIVFAVFMTLDQLQFAKTIVNLAFLLILGGLMVAFAISFGIGGRDFAKNQLEKLEEKLNRKE</sequence>
<dbReference type="Pfam" id="PF05552">
    <property type="entry name" value="MS_channel_1st_1"/>
    <property type="match status" value="4"/>
</dbReference>
<dbReference type="OrthoDB" id="1411407at2"/>
<dbReference type="Proteomes" id="UP000297975">
    <property type="component" value="Unassembled WGS sequence"/>
</dbReference>
<feature type="transmembrane region" description="Helical" evidence="1">
    <location>
        <begin position="368"/>
        <end position="389"/>
    </location>
</feature>
<dbReference type="RefSeq" id="WP_134341486.1">
    <property type="nucleotide sequence ID" value="NZ_SOPW01000025.1"/>
</dbReference>
<keyword evidence="1" id="KW-1133">Transmembrane helix</keyword>
<feature type="transmembrane region" description="Helical" evidence="1">
    <location>
        <begin position="210"/>
        <end position="230"/>
    </location>
</feature>
<keyword evidence="3" id="KW-1185">Reference proteome</keyword>
<evidence type="ECO:0000313" key="2">
    <source>
        <dbReference type="EMBL" id="TFB13475.1"/>
    </source>
</evidence>
<dbReference type="InterPro" id="IPR045275">
    <property type="entry name" value="MscS_archaea/bacteria_type"/>
</dbReference>
<evidence type="ECO:0000313" key="3">
    <source>
        <dbReference type="Proteomes" id="UP000297975"/>
    </source>
</evidence>
<comment type="caution">
    <text evidence="2">The sequence shown here is derived from an EMBL/GenBank/DDBJ whole genome shotgun (WGS) entry which is preliminary data.</text>
</comment>
<dbReference type="InterPro" id="IPR008910">
    <property type="entry name" value="MSC_TM_helix"/>
</dbReference>
<dbReference type="PANTHER" id="PTHR30221">
    <property type="entry name" value="SMALL-CONDUCTANCE MECHANOSENSITIVE CHANNEL"/>
    <property type="match status" value="1"/>
</dbReference>
<evidence type="ECO:0000256" key="1">
    <source>
        <dbReference type="SAM" id="Phobius"/>
    </source>
</evidence>
<name>A0A4Y8IBW8_9BACI</name>
<feature type="transmembrane region" description="Helical" evidence="1">
    <location>
        <begin position="112"/>
        <end position="135"/>
    </location>
</feature>
<reference evidence="2 3" key="1">
    <citation type="submission" date="2019-03" db="EMBL/GenBank/DDBJ databases">
        <authorList>
            <person name="He R.-H."/>
        </authorList>
    </citation>
    <scope>NUCLEOTIDE SEQUENCE [LARGE SCALE GENOMIC DNA]</scope>
    <source>
        <strain evidence="3">SH 714</strain>
    </source>
</reference>
<evidence type="ECO:0008006" key="4">
    <source>
        <dbReference type="Google" id="ProtNLM"/>
    </source>
</evidence>
<dbReference type="GO" id="GO:0008381">
    <property type="term" value="F:mechanosensitive monoatomic ion channel activity"/>
    <property type="evidence" value="ECO:0007669"/>
    <property type="project" value="InterPro"/>
</dbReference>
<feature type="transmembrane region" description="Helical" evidence="1">
    <location>
        <begin position="15"/>
        <end position="39"/>
    </location>
</feature>
<feature type="transmembrane region" description="Helical" evidence="1">
    <location>
        <begin position="302"/>
        <end position="326"/>
    </location>
</feature>
<proteinExistence type="predicted"/>
<dbReference type="EMBL" id="SOPW01000025">
    <property type="protein sequence ID" value="TFB13475.1"/>
    <property type="molecule type" value="Genomic_DNA"/>
</dbReference>
<dbReference type="Gene3D" id="1.10.287.1260">
    <property type="match status" value="3"/>
</dbReference>
<protein>
    <recommendedName>
        <fullName evidence="4">Mechanosensitive ion channel</fullName>
    </recommendedName>
</protein>